<comment type="caution">
    <text evidence="5">The sequence shown here is derived from an EMBL/GenBank/DDBJ whole genome shotgun (WGS) entry which is preliminary data.</text>
</comment>
<dbReference type="GO" id="GO:0003700">
    <property type="term" value="F:DNA-binding transcription factor activity"/>
    <property type="evidence" value="ECO:0007669"/>
    <property type="project" value="InterPro"/>
</dbReference>
<dbReference type="PRINTS" id="PR00032">
    <property type="entry name" value="HTHARAC"/>
</dbReference>
<evidence type="ECO:0000256" key="3">
    <source>
        <dbReference type="ARBA" id="ARBA00023163"/>
    </source>
</evidence>
<keyword evidence="2" id="KW-0238">DNA-binding</keyword>
<dbReference type="Gene3D" id="1.10.10.60">
    <property type="entry name" value="Homeodomain-like"/>
    <property type="match status" value="2"/>
</dbReference>
<dbReference type="PANTHER" id="PTHR43280:SF10">
    <property type="entry name" value="REGULATORY PROTEIN POCR"/>
    <property type="match status" value="1"/>
</dbReference>
<evidence type="ECO:0000256" key="2">
    <source>
        <dbReference type="ARBA" id="ARBA00023125"/>
    </source>
</evidence>
<dbReference type="SUPFAM" id="SSF51182">
    <property type="entry name" value="RmlC-like cupins"/>
    <property type="match status" value="1"/>
</dbReference>
<evidence type="ECO:0000313" key="6">
    <source>
        <dbReference type="Proteomes" id="UP000254848"/>
    </source>
</evidence>
<keyword evidence="1" id="KW-0805">Transcription regulation</keyword>
<dbReference type="SUPFAM" id="SSF46689">
    <property type="entry name" value="Homeodomain-like"/>
    <property type="match status" value="2"/>
</dbReference>
<dbReference type="Proteomes" id="UP000254848">
    <property type="component" value="Unassembled WGS sequence"/>
</dbReference>
<dbReference type="OrthoDB" id="1050625at2"/>
<organism evidence="5 6">
    <name type="scientific">Enterobacillus tribolii</name>
    <dbReference type="NCBI Taxonomy" id="1487935"/>
    <lineage>
        <taxon>Bacteria</taxon>
        <taxon>Pseudomonadati</taxon>
        <taxon>Pseudomonadota</taxon>
        <taxon>Gammaproteobacteria</taxon>
        <taxon>Enterobacterales</taxon>
        <taxon>Hafniaceae</taxon>
        <taxon>Enterobacillus</taxon>
    </lineage>
</organism>
<dbReference type="InterPro" id="IPR020449">
    <property type="entry name" value="Tscrpt_reg_AraC-type_HTH"/>
</dbReference>
<name>A0A370Q9U6_9GAMM</name>
<dbReference type="InterPro" id="IPR018062">
    <property type="entry name" value="HTH_AraC-typ_CS"/>
</dbReference>
<keyword evidence="3" id="KW-0804">Transcription</keyword>
<reference evidence="5 6" key="1">
    <citation type="submission" date="2018-07" db="EMBL/GenBank/DDBJ databases">
        <title>Genomic Encyclopedia of Type Strains, Phase IV (KMG-IV): sequencing the most valuable type-strain genomes for metagenomic binning, comparative biology and taxonomic classification.</title>
        <authorList>
            <person name="Goeker M."/>
        </authorList>
    </citation>
    <scope>NUCLEOTIDE SEQUENCE [LARGE SCALE GENOMIC DNA]</scope>
    <source>
        <strain evidence="5 6">DSM 103736</strain>
    </source>
</reference>
<dbReference type="AlphaFoldDB" id="A0A370Q9U6"/>
<proteinExistence type="predicted"/>
<feature type="domain" description="HTH araC/xylS-type" evidence="4">
    <location>
        <begin position="179"/>
        <end position="277"/>
    </location>
</feature>
<dbReference type="InterPro" id="IPR009057">
    <property type="entry name" value="Homeodomain-like_sf"/>
</dbReference>
<dbReference type="RefSeq" id="WP_115460137.1">
    <property type="nucleotide sequence ID" value="NZ_QRAP01000012.1"/>
</dbReference>
<gene>
    <name evidence="5" type="ORF">C8D90_11271</name>
</gene>
<evidence type="ECO:0000256" key="1">
    <source>
        <dbReference type="ARBA" id="ARBA00023015"/>
    </source>
</evidence>
<dbReference type="InterPro" id="IPR018060">
    <property type="entry name" value="HTH_AraC"/>
</dbReference>
<dbReference type="SMART" id="SM00342">
    <property type="entry name" value="HTH_ARAC"/>
    <property type="match status" value="1"/>
</dbReference>
<dbReference type="InterPro" id="IPR011051">
    <property type="entry name" value="RmlC_Cupin_sf"/>
</dbReference>
<evidence type="ECO:0000259" key="4">
    <source>
        <dbReference type="PROSITE" id="PS01124"/>
    </source>
</evidence>
<dbReference type="GO" id="GO:0043565">
    <property type="term" value="F:sequence-specific DNA binding"/>
    <property type="evidence" value="ECO:0007669"/>
    <property type="project" value="InterPro"/>
</dbReference>
<dbReference type="Pfam" id="PF12833">
    <property type="entry name" value="HTH_18"/>
    <property type="match status" value="1"/>
</dbReference>
<dbReference type="EMBL" id="QRAP01000012">
    <property type="protein sequence ID" value="RDK85145.1"/>
    <property type="molecule type" value="Genomic_DNA"/>
</dbReference>
<sequence length="288" mass="32693">MNYDPSQVLAKLLDDPAGIGQVRFAGNQHQAPELAYQVNFPRLEIIVEGEQRMIWEEGQGMTLEQTLVAGDVLFVPAGGWNNPVWDTPVTTLSVLFGKQQLGFSLLHWDGGEFRTLGRQNVARRGPRVGSFLLQALNELAWHQSDQGTARFIVKSLLSHSMDLLGSLAQTASRSQALFDAVREYIDEHYHEPLTRESVAQAFYISPNYLSHLCQKAGGVGFNEYLNHTRLEQAKHLLKRYDMKVKEVAHACGFVDSNYFCRLFRKNTERSPSEYRSQYRSQLTNLDDN</sequence>
<accession>A0A370Q9U6</accession>
<keyword evidence="6" id="KW-1185">Reference proteome</keyword>
<protein>
    <submittedName>
        <fullName evidence="5">AraC family transcriptional regulator</fullName>
    </submittedName>
</protein>
<dbReference type="PROSITE" id="PS00041">
    <property type="entry name" value="HTH_ARAC_FAMILY_1"/>
    <property type="match status" value="1"/>
</dbReference>
<dbReference type="PROSITE" id="PS01124">
    <property type="entry name" value="HTH_ARAC_FAMILY_2"/>
    <property type="match status" value="1"/>
</dbReference>
<dbReference type="PANTHER" id="PTHR43280">
    <property type="entry name" value="ARAC-FAMILY TRANSCRIPTIONAL REGULATOR"/>
    <property type="match status" value="1"/>
</dbReference>
<evidence type="ECO:0000313" key="5">
    <source>
        <dbReference type="EMBL" id="RDK85145.1"/>
    </source>
</evidence>